<name>A0AAU1LXZ7_9ACTN</name>
<dbReference type="AlphaFoldDB" id="A0AAU1LXZ7"/>
<dbReference type="InterPro" id="IPR038765">
    <property type="entry name" value="Papain-like_cys_pep_sf"/>
</dbReference>
<sequence length="388" mass="40864">MSRRFARTLCTAALAAVVAASPAVAEPSGPSPAPGPAASPAAGAPQSVAGLLKQLQTLYRQAEEAGEVYNGTEVELRKRTAEARKVHAELARARAALGAGRRDAGRLARDQYQGRTDFSVYMQLLLSDDPSRALEQSHVIERAQAGRSAVVDRLTGAEKHAEVLEAKSRKAREQQQLLAARQKQQRDTVQTRLKGIEAMLASLSAEQLAAVAALEEKNIGAAQDALTASGALSSVRPPTEEGGEAVRYAVEQIGKPYVWGAEGPDSYDCSGLTSQAWSAAGRDIPRTSQEQWAELPKVPIGSLRPGDLVVYFPKATHVALYIGNGLVVQAPRPEATVKVSPLASNPLLGAVRPDPDGEPLGAYTLPELPEGATSGADTGYDAQGAPEE</sequence>
<feature type="signal peptide" evidence="7">
    <location>
        <begin position="1"/>
        <end position="25"/>
    </location>
</feature>
<comment type="similarity">
    <text evidence="1">Belongs to the peptidase C40 family.</text>
</comment>
<proteinExistence type="inferred from homology"/>
<keyword evidence="2" id="KW-0645">Protease</keyword>
<evidence type="ECO:0000256" key="2">
    <source>
        <dbReference type="ARBA" id="ARBA00022670"/>
    </source>
</evidence>
<accession>A0AAU1LXZ7</accession>
<dbReference type="Gene3D" id="3.90.1720.10">
    <property type="entry name" value="endopeptidase domain like (from Nostoc punctiforme)"/>
    <property type="match status" value="1"/>
</dbReference>
<evidence type="ECO:0000256" key="3">
    <source>
        <dbReference type="ARBA" id="ARBA00022801"/>
    </source>
</evidence>
<reference evidence="9" key="1">
    <citation type="submission" date="2022-10" db="EMBL/GenBank/DDBJ databases">
        <title>The complete genomes of actinobacterial strains from the NBC collection.</title>
        <authorList>
            <person name="Joergensen T.S."/>
            <person name="Alvarez Arevalo M."/>
            <person name="Sterndorff E.B."/>
            <person name="Faurdal D."/>
            <person name="Vuksanovic O."/>
            <person name="Mourched A.-S."/>
            <person name="Charusanti P."/>
            <person name="Shaw S."/>
            <person name="Blin K."/>
            <person name="Weber T."/>
        </authorList>
    </citation>
    <scope>NUCLEOTIDE SEQUENCE</scope>
    <source>
        <strain evidence="9">NBC_00148</strain>
    </source>
</reference>
<keyword evidence="3" id="KW-0378">Hydrolase</keyword>
<feature type="region of interest" description="Disordered" evidence="6">
    <location>
        <begin position="24"/>
        <end position="44"/>
    </location>
</feature>
<evidence type="ECO:0000256" key="4">
    <source>
        <dbReference type="ARBA" id="ARBA00022807"/>
    </source>
</evidence>
<evidence type="ECO:0000256" key="5">
    <source>
        <dbReference type="SAM" id="Coils"/>
    </source>
</evidence>
<protein>
    <submittedName>
        <fullName evidence="9">C40 family peptidase</fullName>
    </submittedName>
</protein>
<feature type="region of interest" description="Disordered" evidence="6">
    <location>
        <begin position="347"/>
        <end position="388"/>
    </location>
</feature>
<dbReference type="InterPro" id="IPR000064">
    <property type="entry name" value="NLP_P60_dom"/>
</dbReference>
<dbReference type="EMBL" id="CP108169">
    <property type="protein sequence ID" value="WTQ75957.1"/>
    <property type="molecule type" value="Genomic_DNA"/>
</dbReference>
<dbReference type="GO" id="GO:0008234">
    <property type="term" value="F:cysteine-type peptidase activity"/>
    <property type="evidence" value="ECO:0007669"/>
    <property type="project" value="UniProtKB-KW"/>
</dbReference>
<keyword evidence="5" id="KW-0175">Coiled coil</keyword>
<dbReference type="SUPFAM" id="SSF54001">
    <property type="entry name" value="Cysteine proteinases"/>
    <property type="match status" value="1"/>
</dbReference>
<feature type="coiled-coil region" evidence="5">
    <location>
        <begin position="154"/>
        <end position="183"/>
    </location>
</feature>
<gene>
    <name evidence="9" type="ORF">OG222_23915</name>
</gene>
<dbReference type="Pfam" id="PF00877">
    <property type="entry name" value="NLPC_P60"/>
    <property type="match status" value="1"/>
</dbReference>
<evidence type="ECO:0000259" key="8">
    <source>
        <dbReference type="PROSITE" id="PS51935"/>
    </source>
</evidence>
<keyword evidence="4" id="KW-0788">Thiol protease</keyword>
<evidence type="ECO:0000256" key="1">
    <source>
        <dbReference type="ARBA" id="ARBA00007074"/>
    </source>
</evidence>
<evidence type="ECO:0000256" key="6">
    <source>
        <dbReference type="SAM" id="MobiDB-lite"/>
    </source>
</evidence>
<evidence type="ECO:0000256" key="7">
    <source>
        <dbReference type="SAM" id="SignalP"/>
    </source>
</evidence>
<evidence type="ECO:0000313" key="9">
    <source>
        <dbReference type="EMBL" id="WTQ75957.1"/>
    </source>
</evidence>
<organism evidence="9">
    <name type="scientific">Streptomyces sp. NBC_00148</name>
    <dbReference type="NCBI Taxonomy" id="2903626"/>
    <lineage>
        <taxon>Bacteria</taxon>
        <taxon>Bacillati</taxon>
        <taxon>Actinomycetota</taxon>
        <taxon>Actinomycetes</taxon>
        <taxon>Kitasatosporales</taxon>
        <taxon>Streptomycetaceae</taxon>
        <taxon>Streptomyces</taxon>
    </lineage>
</organism>
<dbReference type="GO" id="GO:0006508">
    <property type="term" value="P:proteolysis"/>
    <property type="evidence" value="ECO:0007669"/>
    <property type="project" value="UniProtKB-KW"/>
</dbReference>
<feature type="chain" id="PRO_5043928116" evidence="7">
    <location>
        <begin position="26"/>
        <end position="388"/>
    </location>
</feature>
<feature type="domain" description="NlpC/P60" evidence="8">
    <location>
        <begin position="239"/>
        <end position="360"/>
    </location>
</feature>
<dbReference type="PROSITE" id="PS51935">
    <property type="entry name" value="NLPC_P60"/>
    <property type="match status" value="1"/>
</dbReference>
<keyword evidence="7" id="KW-0732">Signal</keyword>
<dbReference type="InterPro" id="IPR051794">
    <property type="entry name" value="PG_Endopeptidase_C40"/>
</dbReference>
<dbReference type="PANTHER" id="PTHR47359">
    <property type="entry name" value="PEPTIDOGLYCAN DL-ENDOPEPTIDASE CWLO"/>
    <property type="match status" value="1"/>
</dbReference>
<dbReference type="PANTHER" id="PTHR47359:SF3">
    <property type="entry name" value="NLP_P60 DOMAIN-CONTAINING PROTEIN-RELATED"/>
    <property type="match status" value="1"/>
</dbReference>